<dbReference type="OrthoDB" id="7062500at2"/>
<reference evidence="1 2" key="1">
    <citation type="submission" date="2018-04" db="EMBL/GenBank/DDBJ databases">
        <title>Genomic Encyclopedia of Type Strains, Phase IV (KMG-IV): sequencing the most valuable type-strain genomes for metagenomic binning, comparative biology and taxonomic classification.</title>
        <authorList>
            <person name="Goeker M."/>
        </authorList>
    </citation>
    <scope>NUCLEOTIDE SEQUENCE [LARGE SCALE GENOMIC DNA]</scope>
    <source>
        <strain evidence="1 2">DSM 104150</strain>
    </source>
</reference>
<dbReference type="EMBL" id="QICN01000010">
    <property type="protein sequence ID" value="PXV65292.1"/>
    <property type="molecule type" value="Genomic_DNA"/>
</dbReference>
<protein>
    <recommendedName>
        <fullName evidence="3">Polyketide cyclase/dehydrase/lipid transport protein</fullName>
    </recommendedName>
</protein>
<sequence length="163" mass="18143">MTAIETRPLPPQALHARYAADGGYVDGYATRVEGTVDLARYVEAFYTTGLFRVERAILRVAIRAPSTDDEARAVAAGTGERFAAWSVEARAPDQLLMCDLYGRTRSWFMVEPATDAGPVQTRLYFGSAVVASAMRKPSFRLLLGFHVLYSKALLRAARRRLRR</sequence>
<evidence type="ECO:0008006" key="3">
    <source>
        <dbReference type="Google" id="ProtNLM"/>
    </source>
</evidence>
<dbReference type="Proteomes" id="UP000248330">
    <property type="component" value="Unassembled WGS sequence"/>
</dbReference>
<proteinExistence type="predicted"/>
<name>A0A318E8V7_9GAMM</name>
<comment type="caution">
    <text evidence="1">The sequence shown here is derived from an EMBL/GenBank/DDBJ whole genome shotgun (WGS) entry which is preliminary data.</text>
</comment>
<accession>A0A318E8V7</accession>
<evidence type="ECO:0000313" key="1">
    <source>
        <dbReference type="EMBL" id="PXV65292.1"/>
    </source>
</evidence>
<dbReference type="RefSeq" id="WP_110266328.1">
    <property type="nucleotide sequence ID" value="NZ_CAKZQT010000018.1"/>
</dbReference>
<dbReference type="AlphaFoldDB" id="A0A318E8V7"/>
<organism evidence="1 2">
    <name type="scientific">Sinimarinibacterium flocculans</name>
    <dbReference type="NCBI Taxonomy" id="985250"/>
    <lineage>
        <taxon>Bacteria</taxon>
        <taxon>Pseudomonadati</taxon>
        <taxon>Pseudomonadota</taxon>
        <taxon>Gammaproteobacteria</taxon>
        <taxon>Nevskiales</taxon>
        <taxon>Nevskiaceae</taxon>
        <taxon>Sinimarinibacterium</taxon>
    </lineage>
</organism>
<evidence type="ECO:0000313" key="2">
    <source>
        <dbReference type="Proteomes" id="UP000248330"/>
    </source>
</evidence>
<gene>
    <name evidence="1" type="ORF">C8D93_110110</name>
</gene>
<keyword evidence="2" id="KW-1185">Reference proteome</keyword>